<dbReference type="GO" id="GO:0016614">
    <property type="term" value="F:oxidoreductase activity, acting on CH-OH group of donors"/>
    <property type="evidence" value="ECO:0007669"/>
    <property type="project" value="InterPro"/>
</dbReference>
<keyword evidence="4 5" id="KW-0274">FAD</keyword>
<gene>
    <name evidence="9" type="ORF">HYALB_00001156</name>
</gene>
<comment type="similarity">
    <text evidence="1 5">Belongs to the GMC oxidoreductase family.</text>
</comment>
<dbReference type="EMBL" id="CAJVRM010000045">
    <property type="protein sequence ID" value="CAG8972467.1"/>
    <property type="molecule type" value="Genomic_DNA"/>
</dbReference>
<dbReference type="Gene3D" id="3.50.50.60">
    <property type="entry name" value="FAD/NAD(P)-binding domain"/>
    <property type="match status" value="1"/>
</dbReference>
<sequence>MPSLLYSFLLFNSIHLLAASDTFDPGTGESFTRNFKNATFDYVVVGGGTAGLAVAMRLAEDPSYTVAVVEAGGFYQIENGNQSVVPAYNPEFAALNDPNANPTVDWGFVTTPQAGANNRSLHYARGKTLGGSSALNANIYNRGTRGSCQQWAGLVGDDSYQFDNWLPFFAKGTNYTAANTTLRAANATVPIPSNISSQFNGGPVHVTHPNYALPFTSWVQRAFSSLGFRNVSGFSGGELLGSQYAPAVLMPGSNQRETSETSYLQQAFASNRKNLVVYPHTWGLQIMFSNNKTATSVKVKSGAKEYFLAARKEIISSAGAFQSPQLLMVSGVGPAQTLAEQNITVIADRPGVGQNMWDHIDIEVTWKVGVDGFNTLANLTFAEQQKQLFRSNLSSMYGTYGADYIGWEKLPEPYRSNLSNTTITELATYPADWPEIEYEIASVRMSGIEGDYNGYGTFIVIPVSPTSRGTVTLQSNSMLDPPVINPNWLTSQTDKELALQAVKRGRAIISSAAMQPILIGNETAPGPLVGIDDDAALNEYIRNNLFMNWHAACTCRMGRANDSTAVVDSKGKVIGVNGLRVMDASAFALLPPGHPVSTVYGLAEKISADIIASR</sequence>
<organism evidence="9 10">
    <name type="scientific">Hymenoscyphus albidus</name>
    <dbReference type="NCBI Taxonomy" id="595503"/>
    <lineage>
        <taxon>Eukaryota</taxon>
        <taxon>Fungi</taxon>
        <taxon>Dikarya</taxon>
        <taxon>Ascomycota</taxon>
        <taxon>Pezizomycotina</taxon>
        <taxon>Leotiomycetes</taxon>
        <taxon>Helotiales</taxon>
        <taxon>Helotiaceae</taxon>
        <taxon>Hymenoscyphus</taxon>
    </lineage>
</organism>
<feature type="active site" description="Proton acceptor" evidence="3">
    <location>
        <position position="594"/>
    </location>
</feature>
<evidence type="ECO:0000313" key="10">
    <source>
        <dbReference type="Proteomes" id="UP000701801"/>
    </source>
</evidence>
<dbReference type="InterPro" id="IPR007867">
    <property type="entry name" value="GMC_OxRtase_C"/>
</dbReference>
<keyword evidence="6" id="KW-0732">Signal</keyword>
<keyword evidence="5" id="KW-0285">Flavoprotein</keyword>
<feature type="chain" id="PRO_5040329820" description="Glucose-methanol-choline oxidoreductase N-terminal domain-containing protein" evidence="6">
    <location>
        <begin position="20"/>
        <end position="614"/>
    </location>
</feature>
<dbReference type="SUPFAM" id="SSF54373">
    <property type="entry name" value="FAD-linked reductases, C-terminal domain"/>
    <property type="match status" value="1"/>
</dbReference>
<dbReference type="GO" id="GO:0050660">
    <property type="term" value="F:flavin adenine dinucleotide binding"/>
    <property type="evidence" value="ECO:0007669"/>
    <property type="project" value="InterPro"/>
</dbReference>
<dbReference type="PIRSF" id="PIRSF000137">
    <property type="entry name" value="Alcohol_oxidase"/>
    <property type="match status" value="1"/>
</dbReference>
<comment type="caution">
    <text evidence="9">The sequence shown here is derived from an EMBL/GenBank/DDBJ whole genome shotgun (WGS) entry which is preliminary data.</text>
</comment>
<dbReference type="InterPro" id="IPR012132">
    <property type="entry name" value="GMC_OxRdtase"/>
</dbReference>
<evidence type="ECO:0000256" key="2">
    <source>
        <dbReference type="ARBA" id="ARBA00023180"/>
    </source>
</evidence>
<dbReference type="AlphaFoldDB" id="A0A9N9Q2K3"/>
<feature type="domain" description="Glucose-methanol-choline oxidoreductase N-terminal" evidence="7">
    <location>
        <begin position="126"/>
        <end position="149"/>
    </location>
</feature>
<dbReference type="PROSITE" id="PS00624">
    <property type="entry name" value="GMC_OXRED_2"/>
    <property type="match status" value="1"/>
</dbReference>
<feature type="domain" description="Glucose-methanol-choline oxidoreductase N-terminal" evidence="8">
    <location>
        <begin position="319"/>
        <end position="333"/>
    </location>
</feature>
<proteinExistence type="inferred from homology"/>
<accession>A0A9N9Q2K3</accession>
<feature type="active site" description="Proton donor" evidence="3">
    <location>
        <position position="550"/>
    </location>
</feature>
<evidence type="ECO:0000256" key="6">
    <source>
        <dbReference type="SAM" id="SignalP"/>
    </source>
</evidence>
<evidence type="ECO:0000256" key="5">
    <source>
        <dbReference type="RuleBase" id="RU003968"/>
    </source>
</evidence>
<dbReference type="OrthoDB" id="269227at2759"/>
<evidence type="ECO:0000259" key="8">
    <source>
        <dbReference type="PROSITE" id="PS00624"/>
    </source>
</evidence>
<feature type="binding site" evidence="4">
    <location>
        <begin position="549"/>
        <end position="550"/>
    </location>
    <ligand>
        <name>FAD</name>
        <dbReference type="ChEBI" id="CHEBI:57692"/>
    </ligand>
</feature>
<evidence type="ECO:0000256" key="1">
    <source>
        <dbReference type="ARBA" id="ARBA00010790"/>
    </source>
</evidence>
<comment type="cofactor">
    <cofactor evidence="4">
        <name>FAD</name>
        <dbReference type="ChEBI" id="CHEBI:57692"/>
    </cofactor>
</comment>
<dbReference type="PROSITE" id="PS00623">
    <property type="entry name" value="GMC_OXRED_1"/>
    <property type="match status" value="1"/>
</dbReference>
<evidence type="ECO:0000313" key="9">
    <source>
        <dbReference type="EMBL" id="CAG8972467.1"/>
    </source>
</evidence>
<evidence type="ECO:0000259" key="7">
    <source>
        <dbReference type="PROSITE" id="PS00623"/>
    </source>
</evidence>
<reference evidence="9" key="1">
    <citation type="submission" date="2021-07" db="EMBL/GenBank/DDBJ databases">
        <authorList>
            <person name="Durling M."/>
        </authorList>
    </citation>
    <scope>NUCLEOTIDE SEQUENCE</scope>
</reference>
<dbReference type="Gene3D" id="3.30.560.10">
    <property type="entry name" value="Glucose Oxidase, domain 3"/>
    <property type="match status" value="1"/>
</dbReference>
<feature type="signal peptide" evidence="6">
    <location>
        <begin position="1"/>
        <end position="19"/>
    </location>
</feature>
<name>A0A9N9Q2K3_9HELO</name>
<dbReference type="InterPro" id="IPR036188">
    <property type="entry name" value="FAD/NAD-bd_sf"/>
</dbReference>
<dbReference type="Proteomes" id="UP000701801">
    <property type="component" value="Unassembled WGS sequence"/>
</dbReference>
<keyword evidence="2" id="KW-0325">Glycoprotein</keyword>
<evidence type="ECO:0000256" key="3">
    <source>
        <dbReference type="PIRSR" id="PIRSR000137-1"/>
    </source>
</evidence>
<dbReference type="Pfam" id="PF05199">
    <property type="entry name" value="GMC_oxred_C"/>
    <property type="match status" value="1"/>
</dbReference>
<protein>
    <recommendedName>
        <fullName evidence="7 8">Glucose-methanol-choline oxidoreductase N-terminal domain-containing protein</fullName>
    </recommendedName>
</protein>
<dbReference type="InterPro" id="IPR000172">
    <property type="entry name" value="GMC_OxRdtase_N"/>
</dbReference>
<dbReference type="PANTHER" id="PTHR11552:SF138">
    <property type="entry name" value="DEHYDROGENASE PKFF-RELATED"/>
    <property type="match status" value="1"/>
</dbReference>
<dbReference type="Pfam" id="PF00732">
    <property type="entry name" value="GMC_oxred_N"/>
    <property type="match status" value="1"/>
</dbReference>
<dbReference type="PANTHER" id="PTHR11552">
    <property type="entry name" value="GLUCOSE-METHANOL-CHOLINE GMC OXIDOREDUCTASE"/>
    <property type="match status" value="1"/>
</dbReference>
<evidence type="ECO:0000256" key="4">
    <source>
        <dbReference type="PIRSR" id="PIRSR000137-2"/>
    </source>
</evidence>
<dbReference type="GO" id="GO:0044550">
    <property type="term" value="P:secondary metabolite biosynthetic process"/>
    <property type="evidence" value="ECO:0007669"/>
    <property type="project" value="TreeGrafter"/>
</dbReference>
<dbReference type="SUPFAM" id="SSF51905">
    <property type="entry name" value="FAD/NAD(P)-binding domain"/>
    <property type="match status" value="1"/>
</dbReference>
<keyword evidence="10" id="KW-1185">Reference proteome</keyword>